<keyword evidence="7" id="KW-0808">Transferase</keyword>
<keyword evidence="7" id="KW-0032">Aminotransferase</keyword>
<dbReference type="CDD" id="cd07377">
    <property type="entry name" value="WHTH_GntR"/>
    <property type="match status" value="1"/>
</dbReference>
<dbReference type="Pfam" id="PF00392">
    <property type="entry name" value="GntR"/>
    <property type="match status" value="1"/>
</dbReference>
<comment type="similarity">
    <text evidence="1">In the C-terminal section; belongs to the class-I pyridoxal-phosphate-dependent aminotransferase family.</text>
</comment>
<dbReference type="SUPFAM" id="SSF53383">
    <property type="entry name" value="PLP-dependent transferases"/>
    <property type="match status" value="1"/>
</dbReference>
<evidence type="ECO:0000256" key="1">
    <source>
        <dbReference type="ARBA" id="ARBA00005384"/>
    </source>
</evidence>
<keyword evidence="5" id="KW-0804">Transcription</keyword>
<organism evidence="7 8">
    <name type="scientific">Marinomonas sargassi</name>
    <dbReference type="NCBI Taxonomy" id="2984494"/>
    <lineage>
        <taxon>Bacteria</taxon>
        <taxon>Pseudomonadati</taxon>
        <taxon>Pseudomonadota</taxon>
        <taxon>Gammaproteobacteria</taxon>
        <taxon>Oceanospirillales</taxon>
        <taxon>Oceanospirillaceae</taxon>
        <taxon>Marinomonas</taxon>
    </lineage>
</organism>
<dbReference type="SUPFAM" id="SSF46785">
    <property type="entry name" value="Winged helix' DNA-binding domain"/>
    <property type="match status" value="1"/>
</dbReference>
<evidence type="ECO:0000256" key="5">
    <source>
        <dbReference type="ARBA" id="ARBA00023163"/>
    </source>
</evidence>
<feature type="domain" description="HTH gntR-type" evidence="6">
    <location>
        <begin position="3"/>
        <end position="71"/>
    </location>
</feature>
<dbReference type="InterPro" id="IPR000524">
    <property type="entry name" value="Tscrpt_reg_HTH_GntR"/>
</dbReference>
<comment type="caution">
    <text evidence="7">The sequence shown here is derived from an EMBL/GenBank/DDBJ whole genome shotgun (WGS) entry which is preliminary data.</text>
</comment>
<keyword evidence="4" id="KW-0238">DNA-binding</keyword>
<dbReference type="Proteomes" id="UP001209713">
    <property type="component" value="Unassembled WGS sequence"/>
</dbReference>
<dbReference type="Gene3D" id="3.90.1150.10">
    <property type="entry name" value="Aspartate Aminotransferase, domain 1"/>
    <property type="match status" value="1"/>
</dbReference>
<dbReference type="Gene3D" id="3.40.640.10">
    <property type="entry name" value="Type I PLP-dependent aspartate aminotransferase-like (Major domain)"/>
    <property type="match status" value="1"/>
</dbReference>
<gene>
    <name evidence="7" type="ORF">OFY17_03565</name>
</gene>
<reference evidence="7 8" key="1">
    <citation type="submission" date="2022-10" db="EMBL/GenBank/DDBJ databases">
        <title>Marinomonas transparenta sp. nov. and Marinomonas sargassi sp. nov., isolated from marine alga (Sargassum natans (L.) Gaillon).</title>
        <authorList>
            <person name="Wang Y."/>
        </authorList>
    </citation>
    <scope>NUCLEOTIDE SEQUENCE [LARGE SCALE GENOMIC DNA]</scope>
    <source>
        <strain evidence="7 8">C2222</strain>
    </source>
</reference>
<keyword evidence="8" id="KW-1185">Reference proteome</keyword>
<evidence type="ECO:0000313" key="8">
    <source>
        <dbReference type="Proteomes" id="UP001209713"/>
    </source>
</evidence>
<dbReference type="InterPro" id="IPR004839">
    <property type="entry name" value="Aminotransferase_I/II_large"/>
</dbReference>
<accession>A0ABT2YQ02</accession>
<dbReference type="InterPro" id="IPR051446">
    <property type="entry name" value="HTH_trans_reg/aminotransferase"/>
</dbReference>
<sequence>MAQPKYQEIAKAILHLIDIGHYQVDSKLPTHRTLAEDYNTTAITIAKAYKLLAEQGHIESFVGRGSFVKKATSLKAVIQSQFDDSEWNFSILQPCYANHLTELYQQIESCSNQPSSPSLFGYTEDTGSIKHKESGMLWMQKFGLQVRSPEHILLTNGAQHALSTLIENYSKPGDRIAVEALTYPGILSIIKTLGRHAVGVDMDEQGMKPEHLKAVCIEEKPSLVIALPSHQNPTTVTMPLARRKAIAEVIQQHPVWLIEDDIYNFLNDEPIAPITNLIPEKSFYISSLSKAISPGLRCGYMKVPQTQISALASYIRTMLWLASPLPFEIADRMIRSGLAFELANQQKQIAKQRQTLANEILPGVISQSTSSYHIWLTLPQKWQTDEFTTTAKERGMLVSDGQFFTANKTSTQAIRLSLMAIADDTYFEEGLRALRDLINSR</sequence>
<dbReference type="SMART" id="SM00345">
    <property type="entry name" value="HTH_GNTR"/>
    <property type="match status" value="1"/>
</dbReference>
<dbReference type="PANTHER" id="PTHR46577">
    <property type="entry name" value="HTH-TYPE TRANSCRIPTIONAL REGULATORY PROTEIN GABR"/>
    <property type="match status" value="1"/>
</dbReference>
<proteinExistence type="inferred from homology"/>
<dbReference type="InterPro" id="IPR036388">
    <property type="entry name" value="WH-like_DNA-bd_sf"/>
</dbReference>
<dbReference type="CDD" id="cd00609">
    <property type="entry name" value="AAT_like"/>
    <property type="match status" value="1"/>
</dbReference>
<dbReference type="GO" id="GO:0008483">
    <property type="term" value="F:transaminase activity"/>
    <property type="evidence" value="ECO:0007669"/>
    <property type="project" value="UniProtKB-KW"/>
</dbReference>
<dbReference type="RefSeq" id="WP_263529326.1">
    <property type="nucleotide sequence ID" value="NZ_JAOVZB010000001.1"/>
</dbReference>
<dbReference type="EMBL" id="JAOVZB010000001">
    <property type="protein sequence ID" value="MCV2401958.1"/>
    <property type="molecule type" value="Genomic_DNA"/>
</dbReference>
<evidence type="ECO:0000256" key="3">
    <source>
        <dbReference type="ARBA" id="ARBA00023015"/>
    </source>
</evidence>
<evidence type="ECO:0000259" key="6">
    <source>
        <dbReference type="PROSITE" id="PS50949"/>
    </source>
</evidence>
<name>A0ABT2YQ02_9GAMM</name>
<keyword evidence="3" id="KW-0805">Transcription regulation</keyword>
<dbReference type="InterPro" id="IPR015424">
    <property type="entry name" value="PyrdxlP-dep_Trfase"/>
</dbReference>
<evidence type="ECO:0000256" key="4">
    <source>
        <dbReference type="ARBA" id="ARBA00023125"/>
    </source>
</evidence>
<dbReference type="PROSITE" id="PS50949">
    <property type="entry name" value="HTH_GNTR"/>
    <property type="match status" value="1"/>
</dbReference>
<keyword evidence="2" id="KW-0663">Pyridoxal phosphate</keyword>
<dbReference type="PANTHER" id="PTHR46577:SF1">
    <property type="entry name" value="HTH-TYPE TRANSCRIPTIONAL REGULATORY PROTEIN GABR"/>
    <property type="match status" value="1"/>
</dbReference>
<dbReference type="Gene3D" id="1.10.10.10">
    <property type="entry name" value="Winged helix-like DNA-binding domain superfamily/Winged helix DNA-binding domain"/>
    <property type="match status" value="1"/>
</dbReference>
<dbReference type="InterPro" id="IPR015421">
    <property type="entry name" value="PyrdxlP-dep_Trfase_major"/>
</dbReference>
<dbReference type="Pfam" id="PF00155">
    <property type="entry name" value="Aminotran_1_2"/>
    <property type="match status" value="1"/>
</dbReference>
<evidence type="ECO:0000313" key="7">
    <source>
        <dbReference type="EMBL" id="MCV2401958.1"/>
    </source>
</evidence>
<evidence type="ECO:0000256" key="2">
    <source>
        <dbReference type="ARBA" id="ARBA00022898"/>
    </source>
</evidence>
<protein>
    <submittedName>
        <fullName evidence="7">PLP-dependent aminotransferase family protein</fullName>
    </submittedName>
</protein>
<dbReference type="InterPro" id="IPR015422">
    <property type="entry name" value="PyrdxlP-dep_Trfase_small"/>
</dbReference>
<dbReference type="InterPro" id="IPR036390">
    <property type="entry name" value="WH_DNA-bd_sf"/>
</dbReference>